<feature type="domain" description="Protein kinase" evidence="6">
    <location>
        <begin position="18"/>
        <end position="270"/>
    </location>
</feature>
<organism evidence="7 8">
    <name type="scientific">Streptomyces alkaliterrae</name>
    <dbReference type="NCBI Taxonomy" id="2213162"/>
    <lineage>
        <taxon>Bacteria</taxon>
        <taxon>Bacillati</taxon>
        <taxon>Actinomycetota</taxon>
        <taxon>Actinomycetes</taxon>
        <taxon>Kitasatosporales</taxon>
        <taxon>Streptomycetaceae</taxon>
        <taxon>Streptomyces</taxon>
    </lineage>
</organism>
<gene>
    <name evidence="7" type="ORF">H3146_18980</name>
</gene>
<keyword evidence="2 5" id="KW-0547">Nucleotide-binding</keyword>
<accession>A0A7W3WN50</accession>
<feature type="binding site" evidence="5">
    <location>
        <position position="46"/>
    </location>
    <ligand>
        <name>ATP</name>
        <dbReference type="ChEBI" id="CHEBI:30616"/>
    </ligand>
</feature>
<dbReference type="PROSITE" id="PS00107">
    <property type="entry name" value="PROTEIN_KINASE_ATP"/>
    <property type="match status" value="1"/>
</dbReference>
<sequence length="714" mass="75084">MSSTTPTPAPTDTHIGPYRVIRELGAGGMGRVLLAASPSGRAVAVKVVRPELAADPDFRRRFASEVAAARAVGGAFTAPVLDADPDGPRPWLATAYVPGPDLGEAIETHGPMPEATLRVLGAGLAEALAAIHRAGLIHRDLKPSNILLTRDGPRVIDFGISRAVDGTRLTAEGQVVGSPGFMAPEQVRGAALTPAGDVFSLGAVLAYAATGTPPFGTGAVHALLYRAVHEAPRLDGVPHALLGVLSACLDKEPDRRPSVEWLRQALRPTTTTADWLGAVARQIAAEEQTLREAVRPPRLSRRRLLAAGGGALAVAATGAGAALLIRSRDREKPAALPELLWTRALPHSDMTLHAVTESRLLVTGKTSAAVLDRAGGKPLWQDLSGRNGDVRAEEKHVYAVRADGRVHTFDGRTGRELWDAAPPGGDAPRLEAATGSVLVTAAGERLHGLDAATGETRWKVTVPGLVFARRLSPSGHVIAEGDAAGEPGLATRHHALDPATGRTAWTADLLGLHSPAEGRLVYGLDDKMRVLALDAATGERRWRATDRLPPALGLPVFYGNALSVDDEAGILFCHPAGANEGKNGYLAAFDTRDGEFLWRVRRSLPAGVGQHARAGTTVCYLDRKTLHAVDSRTGKRRWTADGLGEPDSLSASGDLLLTSTRGGLHGLHADTGERVWHHPVSGGADDPLWTVNAGDRLFATKSGTLMCFSLPGEG</sequence>
<dbReference type="PROSITE" id="PS00108">
    <property type="entry name" value="PROTEIN_KINASE_ST"/>
    <property type="match status" value="1"/>
</dbReference>
<keyword evidence="3" id="KW-0418">Kinase</keyword>
<dbReference type="SUPFAM" id="SSF50969">
    <property type="entry name" value="YVTN repeat-like/Quinoprotein amine dehydrogenase"/>
    <property type="match status" value="1"/>
</dbReference>
<dbReference type="Gene3D" id="3.30.200.20">
    <property type="entry name" value="Phosphorylase Kinase, domain 1"/>
    <property type="match status" value="1"/>
</dbReference>
<dbReference type="RefSeq" id="WP_181354969.1">
    <property type="nucleotide sequence ID" value="NZ_JABJWZ010000202.1"/>
</dbReference>
<dbReference type="InterPro" id="IPR011044">
    <property type="entry name" value="Quino_amine_DH_bsu"/>
</dbReference>
<evidence type="ECO:0000313" key="7">
    <source>
        <dbReference type="EMBL" id="MBB1255424.1"/>
    </source>
</evidence>
<evidence type="ECO:0000256" key="1">
    <source>
        <dbReference type="ARBA" id="ARBA00022679"/>
    </source>
</evidence>
<evidence type="ECO:0000256" key="4">
    <source>
        <dbReference type="ARBA" id="ARBA00022840"/>
    </source>
</evidence>
<dbReference type="EMBL" id="JABJWZ010000202">
    <property type="protein sequence ID" value="MBB1255424.1"/>
    <property type="molecule type" value="Genomic_DNA"/>
</dbReference>
<evidence type="ECO:0000313" key="8">
    <source>
        <dbReference type="Proteomes" id="UP000525686"/>
    </source>
</evidence>
<dbReference type="CDD" id="cd14014">
    <property type="entry name" value="STKc_PknB_like"/>
    <property type="match status" value="1"/>
</dbReference>
<dbReference type="AlphaFoldDB" id="A0A7W3WN50"/>
<name>A0A7W3WN50_9ACTN</name>
<evidence type="ECO:0000256" key="3">
    <source>
        <dbReference type="ARBA" id="ARBA00022777"/>
    </source>
</evidence>
<evidence type="ECO:0000259" key="6">
    <source>
        <dbReference type="PROSITE" id="PS50011"/>
    </source>
</evidence>
<dbReference type="Gene3D" id="2.40.10.480">
    <property type="match status" value="1"/>
</dbReference>
<dbReference type="InterPro" id="IPR000719">
    <property type="entry name" value="Prot_kinase_dom"/>
</dbReference>
<proteinExistence type="predicted"/>
<dbReference type="SUPFAM" id="SSF50998">
    <property type="entry name" value="Quinoprotein alcohol dehydrogenase-like"/>
    <property type="match status" value="1"/>
</dbReference>
<reference evidence="8" key="1">
    <citation type="submission" date="2020-05" db="EMBL/GenBank/DDBJ databases">
        <title>Classification of alakaliphilic streptomycetes isolated from an alkaline soil next to Lonar Crater, India and a proposal for the recognition of Streptomyces alkaliterrae sp. nov.</title>
        <authorList>
            <person name="Golinska P."/>
        </authorList>
    </citation>
    <scope>NUCLEOTIDE SEQUENCE [LARGE SCALE GENOMIC DNA]</scope>
    <source>
        <strain evidence="8">OF3</strain>
    </source>
</reference>
<dbReference type="InterPro" id="IPR018391">
    <property type="entry name" value="PQQ_b-propeller_rpt"/>
</dbReference>
<dbReference type="Pfam" id="PF00069">
    <property type="entry name" value="Pkinase"/>
    <property type="match status" value="1"/>
</dbReference>
<dbReference type="InterPro" id="IPR002372">
    <property type="entry name" value="PQQ_rpt_dom"/>
</dbReference>
<dbReference type="Gene3D" id="1.10.510.10">
    <property type="entry name" value="Transferase(Phosphotransferase) domain 1"/>
    <property type="match status" value="1"/>
</dbReference>
<dbReference type="PANTHER" id="PTHR43289:SF34">
    <property type="entry name" value="SERINE_THREONINE-PROTEIN KINASE YBDM-RELATED"/>
    <property type="match status" value="1"/>
</dbReference>
<comment type="caution">
    <text evidence="7">The sequence shown here is derived from an EMBL/GenBank/DDBJ whole genome shotgun (WGS) entry which is preliminary data.</text>
</comment>
<dbReference type="PROSITE" id="PS50011">
    <property type="entry name" value="PROTEIN_KINASE_DOM"/>
    <property type="match status" value="1"/>
</dbReference>
<dbReference type="Pfam" id="PF13360">
    <property type="entry name" value="PQQ_2"/>
    <property type="match status" value="2"/>
</dbReference>
<evidence type="ECO:0000256" key="5">
    <source>
        <dbReference type="PROSITE-ProRule" id="PRU10141"/>
    </source>
</evidence>
<dbReference type="Gene3D" id="2.130.10.10">
    <property type="entry name" value="YVTN repeat-like/Quinoprotein amine dehydrogenase"/>
    <property type="match status" value="2"/>
</dbReference>
<dbReference type="Proteomes" id="UP000525686">
    <property type="component" value="Unassembled WGS sequence"/>
</dbReference>
<dbReference type="InterPro" id="IPR015943">
    <property type="entry name" value="WD40/YVTN_repeat-like_dom_sf"/>
</dbReference>
<protein>
    <submittedName>
        <fullName evidence="7">PQQ-binding-like beta-propeller repeat protein</fullName>
    </submittedName>
</protein>
<dbReference type="InterPro" id="IPR011047">
    <property type="entry name" value="Quinoprotein_ADH-like_sf"/>
</dbReference>
<dbReference type="SMART" id="SM00564">
    <property type="entry name" value="PQQ"/>
    <property type="match status" value="7"/>
</dbReference>
<keyword evidence="1" id="KW-0808">Transferase</keyword>
<evidence type="ECO:0000256" key="2">
    <source>
        <dbReference type="ARBA" id="ARBA00022741"/>
    </source>
</evidence>
<dbReference type="SMART" id="SM00220">
    <property type="entry name" value="S_TKc"/>
    <property type="match status" value="1"/>
</dbReference>
<dbReference type="InterPro" id="IPR011009">
    <property type="entry name" value="Kinase-like_dom_sf"/>
</dbReference>
<dbReference type="InterPro" id="IPR017441">
    <property type="entry name" value="Protein_kinase_ATP_BS"/>
</dbReference>
<dbReference type="GO" id="GO:0005524">
    <property type="term" value="F:ATP binding"/>
    <property type="evidence" value="ECO:0007669"/>
    <property type="project" value="UniProtKB-UniRule"/>
</dbReference>
<dbReference type="PANTHER" id="PTHR43289">
    <property type="entry name" value="MITOGEN-ACTIVATED PROTEIN KINASE KINASE KINASE 20-RELATED"/>
    <property type="match status" value="1"/>
</dbReference>
<dbReference type="SUPFAM" id="SSF56112">
    <property type="entry name" value="Protein kinase-like (PK-like)"/>
    <property type="match status" value="1"/>
</dbReference>
<dbReference type="GO" id="GO:0004674">
    <property type="term" value="F:protein serine/threonine kinase activity"/>
    <property type="evidence" value="ECO:0007669"/>
    <property type="project" value="TreeGrafter"/>
</dbReference>
<dbReference type="InterPro" id="IPR008271">
    <property type="entry name" value="Ser/Thr_kinase_AS"/>
</dbReference>
<keyword evidence="4 5" id="KW-0067">ATP-binding</keyword>